<organism evidence="3 4">
    <name type="scientific">Bradyrhizobium sacchari</name>
    <dbReference type="NCBI Taxonomy" id="1399419"/>
    <lineage>
        <taxon>Bacteria</taxon>
        <taxon>Pseudomonadati</taxon>
        <taxon>Pseudomonadota</taxon>
        <taxon>Alphaproteobacteria</taxon>
        <taxon>Hyphomicrobiales</taxon>
        <taxon>Nitrobacteraceae</taxon>
        <taxon>Bradyrhizobium</taxon>
    </lineage>
</organism>
<evidence type="ECO:0000313" key="4">
    <source>
        <dbReference type="Proteomes" id="UP000315914"/>
    </source>
</evidence>
<feature type="region of interest" description="Disordered" evidence="1">
    <location>
        <begin position="1"/>
        <end position="24"/>
    </location>
</feature>
<feature type="region of interest" description="Disordered" evidence="1">
    <location>
        <begin position="154"/>
        <end position="181"/>
    </location>
</feature>
<gene>
    <name evidence="3" type="ORF">FBZ95_106630</name>
</gene>
<dbReference type="GO" id="GO:0003676">
    <property type="term" value="F:nucleic acid binding"/>
    <property type="evidence" value="ECO:0007669"/>
    <property type="project" value="InterPro"/>
</dbReference>
<dbReference type="Gene3D" id="3.30.420.10">
    <property type="entry name" value="Ribonuclease H-like superfamily/Ribonuclease H"/>
    <property type="match status" value="1"/>
</dbReference>
<dbReference type="Proteomes" id="UP000315914">
    <property type="component" value="Unassembled WGS sequence"/>
</dbReference>
<dbReference type="RefSeq" id="WP_145680288.1">
    <property type="nucleotide sequence ID" value="NZ_VITU01000005.1"/>
</dbReference>
<dbReference type="GO" id="GO:0015074">
    <property type="term" value="P:DNA integration"/>
    <property type="evidence" value="ECO:0007669"/>
    <property type="project" value="InterPro"/>
</dbReference>
<dbReference type="EMBL" id="VITW01000006">
    <property type="protein sequence ID" value="TWB72914.1"/>
    <property type="molecule type" value="Genomic_DNA"/>
</dbReference>
<proteinExistence type="predicted"/>
<feature type="non-terminal residue" evidence="3">
    <location>
        <position position="1"/>
    </location>
</feature>
<evidence type="ECO:0000259" key="2">
    <source>
        <dbReference type="PROSITE" id="PS50994"/>
    </source>
</evidence>
<protein>
    <submittedName>
        <fullName evidence="3">Integrase-like protein</fullName>
    </submittedName>
</protein>
<feature type="region of interest" description="Disordered" evidence="1">
    <location>
        <begin position="59"/>
        <end position="82"/>
    </location>
</feature>
<evidence type="ECO:0000313" key="3">
    <source>
        <dbReference type="EMBL" id="TWB72914.1"/>
    </source>
</evidence>
<dbReference type="InterPro" id="IPR012337">
    <property type="entry name" value="RNaseH-like_sf"/>
</dbReference>
<dbReference type="PROSITE" id="PS50994">
    <property type="entry name" value="INTEGRASE"/>
    <property type="match status" value="1"/>
</dbReference>
<feature type="compositionally biased region" description="Low complexity" evidence="1">
    <location>
        <begin position="170"/>
        <end position="181"/>
    </location>
</feature>
<reference evidence="3 4" key="1">
    <citation type="submission" date="2019-06" db="EMBL/GenBank/DDBJ databases">
        <title>Genomic Encyclopedia of Type Strains, Phase IV (KMG-V): Genome sequencing to study the core and pangenomes of soil and plant-associated prokaryotes.</title>
        <authorList>
            <person name="Whitman W."/>
        </authorList>
    </citation>
    <scope>NUCLEOTIDE SEQUENCE [LARGE SCALE GENOMIC DNA]</scope>
    <source>
        <strain evidence="3 4">BR 10556</strain>
    </source>
</reference>
<name>A0A560IIA1_9BRAD</name>
<evidence type="ECO:0000256" key="1">
    <source>
        <dbReference type="SAM" id="MobiDB-lite"/>
    </source>
</evidence>
<dbReference type="AlphaFoldDB" id="A0A560IIA1"/>
<dbReference type="SUPFAM" id="SSF53098">
    <property type="entry name" value="Ribonuclease H-like"/>
    <property type="match status" value="1"/>
</dbReference>
<dbReference type="Pfam" id="PF13683">
    <property type="entry name" value="rve_3"/>
    <property type="match status" value="1"/>
</dbReference>
<accession>A0A560IIA1</accession>
<dbReference type="InterPro" id="IPR036397">
    <property type="entry name" value="RNaseH_sf"/>
</dbReference>
<dbReference type="InterPro" id="IPR001584">
    <property type="entry name" value="Integrase_cat-core"/>
</dbReference>
<keyword evidence="4" id="KW-1185">Reference proteome</keyword>
<sequence length="181" mass="20427">SVNLIKAGVTPERIAPGKPQQNGRHERMHLTLLQDVASPPARSMREQLKRLREFQRLYNHERPHQSLDNATPADRYQASPRRYDGILRSPEYGDQEVRWVRHNGEIKLNGRLVYINAALAGEPIGLTETEGCWSVSYGPVLLGSIAYRSDQLRKPKRKGCGLGDNAARCPQGPQPQQQQQT</sequence>
<dbReference type="STRING" id="1399419.A5906_00280"/>
<feature type="domain" description="Integrase catalytic" evidence="2">
    <location>
        <begin position="1"/>
        <end position="80"/>
    </location>
</feature>
<comment type="caution">
    <text evidence="3">The sequence shown here is derived from an EMBL/GenBank/DDBJ whole genome shotgun (WGS) entry which is preliminary data.</text>
</comment>